<dbReference type="AlphaFoldDB" id="A0A7Y0A9Q4"/>
<dbReference type="PRINTS" id="PR00702">
    <property type="entry name" value="ACRIFLAVINRP"/>
</dbReference>
<evidence type="ECO:0000256" key="1">
    <source>
        <dbReference type="SAM" id="Phobius"/>
    </source>
</evidence>
<keyword evidence="1" id="KW-0812">Transmembrane</keyword>
<dbReference type="Proteomes" id="UP000552615">
    <property type="component" value="Unassembled WGS sequence"/>
</dbReference>
<dbReference type="EMBL" id="JABBGF010000004">
    <property type="protein sequence ID" value="NML59280.1"/>
    <property type="molecule type" value="Genomic_DNA"/>
</dbReference>
<sequence length="1037" mass="114871">MNNMEYQNYFRQFSKPIIFIALILLVAGVYSYTKMQTALFPEVTFPKINLIVDNGQQPIDRMMITVTKPIESAVKRVKGVTTVKSSTSRGSSVIEVYFNWDVDIYAAKTQIESRINEIKAMLPPGVVISAEAMNQSLFPVYGYTLESKSTDLVTLKDYANLHVRPLFSQVPGISNAIVRGGKVKEYVVKPDAVKMSSLGITPSTLITVFNNTNFIESNGNLSDFRRLYLSLTETRVNDIEALENVIVRSDSNRIIKLKDIAAIELQQQQEFVIVNANGNDAVLIDLVKQQGINLLDFSKNVQAKADEIRKILPPGVELKTYYDQSAFVGDSIHSVVKTIYEGLLLAILVMIVFLRSWRASLVVLLTIPVTIATSLLFLYSSGLTINVMSLGGIAAAIGLIIDDAIVIIEQIYRTHEEHPEKDNYSIVKQAIKDLFPAMVGSSLSTIVIFIPFRMMSGLAGSFFKELSDTMQIVLVCSFLVTWFVLPVLHLAIGFKHSSKTQHPHSVNTHQLKWLTNLFHRPVYAIVFVLVLAGGAWLVSGKLETGFLPDLDEGTIVMDYYSPSGTSLEETDRMLREVEQLLIHHPEIETYSRRTGMRMAFRTVPQNFGDYSIQLKPNHQHTTVDVIDDLRKKIEATQPSLHVSFGQRISDLLGDLMSTPSPVEIKIFGDDQKKLEQLAAQAGNILTHINGIADIENGLVQAGPSMVFTPNVEKLAQFNISLTDFQTQLTAYTGGVPLGINANGPTLNPAQLAMAGDVQSGSIQDGEQMRRILMRFTDFKDNSLEKIKNDLIFLPDGTTKPLSFFCEVRMIDGETELRRENLKSNVVLTARLNNRDLGSTIQEIQQTFAKELSLPQGYTIEYGGAYSEQQSSFKELLLILITASLLVFAVLLFLFRHWLISLSILLVSVLGISGCLMALYVTGIPLNVGSYTGIIMIVGIIAENAIFTVNQFFANLKSGASVDQSIQYAIALRIRPKLMTAIGAILALMPLALGIGLGAQMQQPLAIAVIGGFVAGIPLLLFVFPSFIRLIYRTNKRD</sequence>
<dbReference type="PANTHER" id="PTHR32063">
    <property type="match status" value="1"/>
</dbReference>
<dbReference type="SUPFAM" id="SSF82866">
    <property type="entry name" value="Multidrug efflux transporter AcrB transmembrane domain"/>
    <property type="match status" value="2"/>
</dbReference>
<keyword evidence="1" id="KW-1133">Transmembrane helix</keyword>
<name>A0A7Y0A9Q4_9FLAO</name>
<dbReference type="GO" id="GO:0005886">
    <property type="term" value="C:plasma membrane"/>
    <property type="evidence" value="ECO:0007669"/>
    <property type="project" value="TreeGrafter"/>
</dbReference>
<comment type="caution">
    <text evidence="2">The sequence shown here is derived from an EMBL/GenBank/DDBJ whole genome shotgun (WGS) entry which is preliminary data.</text>
</comment>
<feature type="transmembrane region" description="Helical" evidence="1">
    <location>
        <begin position="433"/>
        <end position="452"/>
    </location>
</feature>
<keyword evidence="1" id="KW-0472">Membrane</keyword>
<feature type="transmembrane region" description="Helical" evidence="1">
    <location>
        <begin position="1004"/>
        <end position="1031"/>
    </location>
</feature>
<dbReference type="Gene3D" id="3.30.70.1320">
    <property type="entry name" value="Multidrug efflux transporter AcrB pore domain like"/>
    <property type="match status" value="1"/>
</dbReference>
<dbReference type="Gene3D" id="1.20.1640.10">
    <property type="entry name" value="Multidrug efflux transporter AcrB transmembrane domain"/>
    <property type="match status" value="2"/>
</dbReference>
<feature type="transmembrane region" description="Helical" evidence="1">
    <location>
        <begin position="522"/>
        <end position="539"/>
    </location>
</feature>
<evidence type="ECO:0000313" key="2">
    <source>
        <dbReference type="EMBL" id="NML59280.1"/>
    </source>
</evidence>
<dbReference type="Gene3D" id="3.30.70.1430">
    <property type="entry name" value="Multidrug efflux transporter AcrB pore domain"/>
    <property type="match status" value="2"/>
</dbReference>
<feature type="transmembrane region" description="Helical" evidence="1">
    <location>
        <begin position="338"/>
        <end position="354"/>
    </location>
</feature>
<dbReference type="SUPFAM" id="SSF82693">
    <property type="entry name" value="Multidrug efflux transporter AcrB pore domain, PN1, PN2, PC1 and PC2 subdomains"/>
    <property type="match status" value="3"/>
</dbReference>
<keyword evidence="3" id="KW-1185">Reference proteome</keyword>
<accession>A0A7Y0A9Q4</accession>
<dbReference type="GO" id="GO:0042910">
    <property type="term" value="F:xenobiotic transmembrane transporter activity"/>
    <property type="evidence" value="ECO:0007669"/>
    <property type="project" value="TreeGrafter"/>
</dbReference>
<feature type="transmembrane region" description="Helical" evidence="1">
    <location>
        <begin position="472"/>
        <end position="492"/>
    </location>
</feature>
<evidence type="ECO:0000313" key="3">
    <source>
        <dbReference type="Proteomes" id="UP000552615"/>
    </source>
</evidence>
<dbReference type="Gene3D" id="3.30.2090.10">
    <property type="entry name" value="Multidrug efflux transporter AcrB TolC docking domain, DN and DC subdomains"/>
    <property type="match status" value="2"/>
</dbReference>
<feature type="transmembrane region" description="Helical" evidence="1">
    <location>
        <begin position="875"/>
        <end position="894"/>
    </location>
</feature>
<dbReference type="InterPro" id="IPR027463">
    <property type="entry name" value="AcrB_DN_DC_subdom"/>
</dbReference>
<dbReference type="Pfam" id="PF00873">
    <property type="entry name" value="ACR_tran"/>
    <property type="match status" value="1"/>
</dbReference>
<gene>
    <name evidence="2" type="ORF">HHL20_18290</name>
</gene>
<proteinExistence type="predicted"/>
<feature type="transmembrane region" description="Helical" evidence="1">
    <location>
        <begin position="385"/>
        <end position="412"/>
    </location>
</feature>
<dbReference type="InterPro" id="IPR001036">
    <property type="entry name" value="Acrflvin-R"/>
</dbReference>
<reference evidence="2 3" key="1">
    <citation type="submission" date="2020-04" db="EMBL/GenBank/DDBJ databases">
        <title>Chryseobacterium sp. RJ-7-14 sp. nov., isolated from Jeju soil.</title>
        <authorList>
            <person name="Dahal R.H."/>
            <person name="Chaudhary D.K."/>
        </authorList>
    </citation>
    <scope>NUCLEOTIDE SEQUENCE [LARGE SCALE GENOMIC DNA]</scope>
    <source>
        <strain evidence="2 3">RJ-7-14</strain>
    </source>
</reference>
<dbReference type="RefSeq" id="WP_027374784.1">
    <property type="nucleotide sequence ID" value="NZ_JABBGF010000004.1"/>
</dbReference>
<feature type="transmembrane region" description="Helical" evidence="1">
    <location>
        <begin position="361"/>
        <end position="379"/>
    </location>
</feature>
<feature type="transmembrane region" description="Helical" evidence="1">
    <location>
        <begin position="901"/>
        <end position="921"/>
    </location>
</feature>
<dbReference type="Gene3D" id="3.30.70.1440">
    <property type="entry name" value="Multidrug efflux transporter AcrB pore domain"/>
    <property type="match status" value="1"/>
</dbReference>
<organism evidence="2 3">
    <name type="scientific">Chryseobacterium cheonjiense</name>
    <dbReference type="NCBI Taxonomy" id="2728845"/>
    <lineage>
        <taxon>Bacteria</taxon>
        <taxon>Pseudomonadati</taxon>
        <taxon>Bacteroidota</taxon>
        <taxon>Flavobacteriia</taxon>
        <taxon>Flavobacteriales</taxon>
        <taxon>Weeksellaceae</taxon>
        <taxon>Chryseobacterium group</taxon>
        <taxon>Chryseobacterium</taxon>
    </lineage>
</organism>
<dbReference type="SUPFAM" id="SSF82714">
    <property type="entry name" value="Multidrug efflux transporter AcrB TolC docking domain, DN and DC subdomains"/>
    <property type="match status" value="1"/>
</dbReference>
<protein>
    <submittedName>
        <fullName evidence="2">Efflux RND transporter permease subunit</fullName>
    </submittedName>
</protein>
<dbReference type="PANTHER" id="PTHR32063:SF24">
    <property type="entry name" value="CATION EFFLUX SYSTEM (ACRB_ACRD_ACRF FAMILY)"/>
    <property type="match status" value="1"/>
</dbReference>
<feature type="transmembrane region" description="Helical" evidence="1">
    <location>
        <begin position="927"/>
        <end position="946"/>
    </location>
</feature>
<feature type="transmembrane region" description="Helical" evidence="1">
    <location>
        <begin position="977"/>
        <end position="998"/>
    </location>
</feature>